<name>A0AAD7R825_9TELE</name>
<proteinExistence type="predicted"/>
<protein>
    <submittedName>
        <fullName evidence="1">Uncharacterized protein</fullName>
    </submittedName>
</protein>
<comment type="caution">
    <text evidence="1">The sequence shown here is derived from an EMBL/GenBank/DDBJ whole genome shotgun (WGS) entry which is preliminary data.</text>
</comment>
<keyword evidence="2" id="KW-1185">Reference proteome</keyword>
<dbReference type="Proteomes" id="UP001221898">
    <property type="component" value="Unassembled WGS sequence"/>
</dbReference>
<reference evidence="1" key="1">
    <citation type="journal article" date="2023" name="Science">
        <title>Genome structures resolve the early diversification of teleost fishes.</title>
        <authorList>
            <person name="Parey E."/>
            <person name="Louis A."/>
            <person name="Montfort J."/>
            <person name="Bouchez O."/>
            <person name="Roques C."/>
            <person name="Iampietro C."/>
            <person name="Lluch J."/>
            <person name="Castinel A."/>
            <person name="Donnadieu C."/>
            <person name="Desvignes T."/>
            <person name="Floi Bucao C."/>
            <person name="Jouanno E."/>
            <person name="Wen M."/>
            <person name="Mejri S."/>
            <person name="Dirks R."/>
            <person name="Jansen H."/>
            <person name="Henkel C."/>
            <person name="Chen W.J."/>
            <person name="Zahm M."/>
            <person name="Cabau C."/>
            <person name="Klopp C."/>
            <person name="Thompson A.W."/>
            <person name="Robinson-Rechavi M."/>
            <person name="Braasch I."/>
            <person name="Lecointre G."/>
            <person name="Bobe J."/>
            <person name="Postlethwait J.H."/>
            <person name="Berthelot C."/>
            <person name="Roest Crollius H."/>
            <person name="Guiguen Y."/>
        </authorList>
    </citation>
    <scope>NUCLEOTIDE SEQUENCE</scope>
    <source>
        <strain evidence="1">NC1722</strain>
    </source>
</reference>
<evidence type="ECO:0000313" key="2">
    <source>
        <dbReference type="Proteomes" id="UP001221898"/>
    </source>
</evidence>
<gene>
    <name evidence="1" type="ORF">AAFF_G00308060</name>
</gene>
<sequence length="77" mass="8834">MKSRTEFGPAVLHVRFWAVGSDGTIGPLRVSDRTVSWTAFREWELLEKTERAPGERREAQHTCRERKVFAEGDFSAP</sequence>
<dbReference type="AlphaFoldDB" id="A0AAD7R825"/>
<accession>A0AAD7R825</accession>
<dbReference type="EMBL" id="JAINUG010000449">
    <property type="protein sequence ID" value="KAJ8371488.1"/>
    <property type="molecule type" value="Genomic_DNA"/>
</dbReference>
<organism evidence="1 2">
    <name type="scientific">Aldrovandia affinis</name>
    <dbReference type="NCBI Taxonomy" id="143900"/>
    <lineage>
        <taxon>Eukaryota</taxon>
        <taxon>Metazoa</taxon>
        <taxon>Chordata</taxon>
        <taxon>Craniata</taxon>
        <taxon>Vertebrata</taxon>
        <taxon>Euteleostomi</taxon>
        <taxon>Actinopterygii</taxon>
        <taxon>Neopterygii</taxon>
        <taxon>Teleostei</taxon>
        <taxon>Notacanthiformes</taxon>
        <taxon>Halosauridae</taxon>
        <taxon>Aldrovandia</taxon>
    </lineage>
</organism>
<evidence type="ECO:0000313" key="1">
    <source>
        <dbReference type="EMBL" id="KAJ8371488.1"/>
    </source>
</evidence>